<evidence type="ECO:0000256" key="1">
    <source>
        <dbReference type="ARBA" id="ARBA00022988"/>
    </source>
</evidence>
<dbReference type="eggNOG" id="COG0830">
    <property type="taxonomic scope" value="Bacteria"/>
</dbReference>
<dbReference type="Proteomes" id="UP000027986">
    <property type="component" value="Chromosome"/>
</dbReference>
<keyword evidence="1" id="KW-0996">Nickel insertion</keyword>
<dbReference type="InterPro" id="IPR038277">
    <property type="entry name" value="UreF_sf"/>
</dbReference>
<dbReference type="GO" id="GO:0016151">
    <property type="term" value="F:nickel cation binding"/>
    <property type="evidence" value="ECO:0007669"/>
    <property type="project" value="InterPro"/>
</dbReference>
<keyword evidence="2" id="KW-0143">Chaperone</keyword>
<dbReference type="InterPro" id="IPR002639">
    <property type="entry name" value="UreF"/>
</dbReference>
<evidence type="ECO:0000313" key="4">
    <source>
        <dbReference type="Proteomes" id="UP000027986"/>
    </source>
</evidence>
<dbReference type="PANTHER" id="PTHR33620">
    <property type="entry name" value="UREASE ACCESSORY PROTEIN F"/>
    <property type="match status" value="1"/>
</dbReference>
<organism evidence="3 4">
    <name type="scientific">Dermacoccus nishinomiyaensis</name>
    <dbReference type="NCBI Taxonomy" id="1274"/>
    <lineage>
        <taxon>Bacteria</taxon>
        <taxon>Bacillati</taxon>
        <taxon>Actinomycetota</taxon>
        <taxon>Actinomycetes</taxon>
        <taxon>Micrococcales</taxon>
        <taxon>Dermacoccaceae</taxon>
        <taxon>Dermacoccus</taxon>
    </lineage>
</organism>
<dbReference type="HOGENOM" id="CLU_049215_3_1_11"/>
<evidence type="ECO:0000313" key="3">
    <source>
        <dbReference type="EMBL" id="AIF39897.1"/>
    </source>
</evidence>
<dbReference type="PANTHER" id="PTHR33620:SF1">
    <property type="entry name" value="UREASE ACCESSORY PROTEIN F"/>
    <property type="match status" value="1"/>
</dbReference>
<name>A0A075JF68_9MICO</name>
<keyword evidence="4" id="KW-1185">Reference proteome</keyword>
<dbReference type="Gene3D" id="1.10.4190.10">
    <property type="entry name" value="Urease accessory protein UreF"/>
    <property type="match status" value="1"/>
</dbReference>
<dbReference type="AlphaFoldDB" id="A0A075JF68"/>
<dbReference type="EMBL" id="CP008889">
    <property type="protein sequence ID" value="AIF39897.1"/>
    <property type="molecule type" value="Genomic_DNA"/>
</dbReference>
<protein>
    <recommendedName>
        <fullName evidence="5">Urease accessory protein UreF</fullName>
    </recommendedName>
</protein>
<sequence length="243" mass="25094">MASLLLADSRLPVGGYTASGGLEPALLGGLPVQEVPAFIAMRLATVARVEAGTAVVASAAVRHLRASAPGCTCTQGGDATTPEPVSMSEPASEDVAWAWAARNPVAAVRDSSIAQGRAMLRLVHRLRPDGPAAQWLEGLPRPLTVRAVVLGAFAGELGLDGASVARVVGYDDVQSVTAAALKLEPLDPVDAVAWTLDSAPHLDDLVAACADLVAPYDIPAHSAPQLEAWHAAHAATERKLFRV</sequence>
<dbReference type="Pfam" id="PF01730">
    <property type="entry name" value="UreF"/>
    <property type="match status" value="1"/>
</dbReference>
<dbReference type="KEGG" id="dni:HX89_01650"/>
<proteinExistence type="predicted"/>
<accession>A0A075JF68</accession>
<evidence type="ECO:0000256" key="2">
    <source>
        <dbReference type="ARBA" id="ARBA00023186"/>
    </source>
</evidence>
<reference evidence="3 4" key="1">
    <citation type="submission" date="2014-07" db="EMBL/GenBank/DDBJ databases">
        <title>Genome Sequencing of Dermacoccus nishinomiyaensis.</title>
        <authorList>
            <person name="Hong K.W."/>
            <person name="Chan K.G."/>
        </authorList>
    </citation>
    <scope>NUCLEOTIDE SEQUENCE [LARGE SCALE GENOMIC DNA]</scope>
    <source>
        <strain evidence="3 4">M25</strain>
    </source>
</reference>
<gene>
    <name evidence="3" type="ORF">HX89_01650</name>
</gene>
<evidence type="ECO:0008006" key="5">
    <source>
        <dbReference type="Google" id="ProtNLM"/>
    </source>
</evidence>